<reference evidence="1 2" key="1">
    <citation type="submission" date="2021-06" db="EMBL/GenBank/DDBJ databases">
        <title>Caerostris extrusa draft genome.</title>
        <authorList>
            <person name="Kono N."/>
            <person name="Arakawa K."/>
        </authorList>
    </citation>
    <scope>NUCLEOTIDE SEQUENCE [LARGE SCALE GENOMIC DNA]</scope>
</reference>
<proteinExistence type="predicted"/>
<accession>A0AAV4NK02</accession>
<organism evidence="1 2">
    <name type="scientific">Caerostris extrusa</name>
    <name type="common">Bark spider</name>
    <name type="synonym">Caerostris bankana</name>
    <dbReference type="NCBI Taxonomy" id="172846"/>
    <lineage>
        <taxon>Eukaryota</taxon>
        <taxon>Metazoa</taxon>
        <taxon>Ecdysozoa</taxon>
        <taxon>Arthropoda</taxon>
        <taxon>Chelicerata</taxon>
        <taxon>Arachnida</taxon>
        <taxon>Araneae</taxon>
        <taxon>Araneomorphae</taxon>
        <taxon>Entelegynae</taxon>
        <taxon>Araneoidea</taxon>
        <taxon>Araneidae</taxon>
        <taxon>Caerostris</taxon>
    </lineage>
</organism>
<gene>
    <name evidence="1" type="ORF">CEXT_220551</name>
</gene>
<dbReference type="AlphaFoldDB" id="A0AAV4NK02"/>
<dbReference type="EMBL" id="BPLR01021030">
    <property type="protein sequence ID" value="GIX85142.1"/>
    <property type="molecule type" value="Genomic_DNA"/>
</dbReference>
<evidence type="ECO:0000313" key="1">
    <source>
        <dbReference type="EMBL" id="GIX85142.1"/>
    </source>
</evidence>
<protein>
    <submittedName>
        <fullName evidence="1">Uncharacterized protein</fullName>
    </submittedName>
</protein>
<keyword evidence="2" id="KW-1185">Reference proteome</keyword>
<comment type="caution">
    <text evidence="1">The sequence shown here is derived from an EMBL/GenBank/DDBJ whole genome shotgun (WGS) entry which is preliminary data.</text>
</comment>
<dbReference type="Proteomes" id="UP001054945">
    <property type="component" value="Unassembled WGS sequence"/>
</dbReference>
<evidence type="ECO:0000313" key="2">
    <source>
        <dbReference type="Proteomes" id="UP001054945"/>
    </source>
</evidence>
<sequence length="102" mass="11575">MNIHASSLSFTEEKSKTFVVCYYLPRHGPPATWDGEKWHFRCLLVAMGFVKRDTATQCDCFLDIFDLPPTPSGFGISSVNGMFFNRVRENKISFLLDSSNTT</sequence>
<name>A0AAV4NK02_CAEEX</name>